<accession>A0AAW5E041</accession>
<dbReference type="RefSeq" id="WP_240255899.1">
    <property type="nucleotide sequence ID" value="NZ_JAKTTI010000017.1"/>
</dbReference>
<dbReference type="Pfam" id="PF01510">
    <property type="entry name" value="Amidase_2"/>
    <property type="match status" value="1"/>
</dbReference>
<keyword evidence="6" id="KW-1185">Reference proteome</keyword>
<gene>
    <name evidence="5" type="ORF">MJG50_11590</name>
</gene>
<keyword evidence="3" id="KW-0732">Signal</keyword>
<evidence type="ECO:0000313" key="5">
    <source>
        <dbReference type="EMBL" id="MCH1625973.1"/>
    </source>
</evidence>
<evidence type="ECO:0000256" key="3">
    <source>
        <dbReference type="SAM" id="SignalP"/>
    </source>
</evidence>
<feature type="signal peptide" evidence="3">
    <location>
        <begin position="1"/>
        <end position="24"/>
    </location>
</feature>
<reference evidence="5" key="1">
    <citation type="submission" date="2022-02" db="EMBL/GenBank/DDBJ databases">
        <title>Fredinandcohnia quinoae sp. nov. isolated from Chenopodium quinoa seeds.</title>
        <authorList>
            <person name="Saati-Santamaria Z."/>
            <person name="Flores-Felix J.D."/>
            <person name="Igual J.M."/>
            <person name="Velazquez E."/>
            <person name="Garcia-Fraile P."/>
            <person name="Martinez-Molina E."/>
        </authorList>
    </citation>
    <scope>NUCLEOTIDE SEQUENCE</scope>
    <source>
        <strain evidence="5">SECRCQ15</strain>
    </source>
</reference>
<feature type="chain" id="PRO_5043487435" description="Autolysin" evidence="3">
    <location>
        <begin position="25"/>
        <end position="238"/>
    </location>
</feature>
<evidence type="ECO:0000256" key="2">
    <source>
        <dbReference type="ARBA" id="ARBA00032390"/>
    </source>
</evidence>
<evidence type="ECO:0000259" key="4">
    <source>
        <dbReference type="Pfam" id="PF01510"/>
    </source>
</evidence>
<feature type="domain" description="N-acetylmuramoyl-L-alanine amidase" evidence="4">
    <location>
        <begin position="57"/>
        <end position="207"/>
    </location>
</feature>
<dbReference type="InterPro" id="IPR002502">
    <property type="entry name" value="Amidase_domain"/>
</dbReference>
<dbReference type="SUPFAM" id="SSF55846">
    <property type="entry name" value="N-acetylmuramoyl-L-alanine amidase-like"/>
    <property type="match status" value="1"/>
</dbReference>
<organism evidence="5 6">
    <name type="scientific">Fredinandcohnia quinoae</name>
    <dbReference type="NCBI Taxonomy" id="2918902"/>
    <lineage>
        <taxon>Bacteria</taxon>
        <taxon>Bacillati</taxon>
        <taxon>Bacillota</taxon>
        <taxon>Bacilli</taxon>
        <taxon>Bacillales</taxon>
        <taxon>Bacillaceae</taxon>
        <taxon>Fredinandcohnia</taxon>
    </lineage>
</organism>
<name>A0AAW5E041_9BACI</name>
<dbReference type="AlphaFoldDB" id="A0AAW5E041"/>
<dbReference type="Proteomes" id="UP001431131">
    <property type="component" value="Unassembled WGS sequence"/>
</dbReference>
<dbReference type="Gene3D" id="3.40.80.10">
    <property type="entry name" value="Peptidoglycan recognition protein-like"/>
    <property type="match status" value="1"/>
</dbReference>
<dbReference type="EMBL" id="JAKTTI010000017">
    <property type="protein sequence ID" value="MCH1625973.1"/>
    <property type="molecule type" value="Genomic_DNA"/>
</dbReference>
<keyword evidence="5" id="KW-0378">Hydrolase</keyword>
<proteinExistence type="predicted"/>
<sequence>MKKRAILVLSFTVMMIMTISTTNATNRTTEKKMTKQGQHILMTREEFKDWLYHNEFNRKITLIQQHHTWSPSYKRFNGSNHFQLLMGMENFHKEKMGWKNIAQNITTFPDGKVAVSRPFDIAPDGTIGTKANPTGIMIEHIGNFDKGHDVMTKEQKETIIFINALLCIKFGLTPSVDSLTYHHWWSLRTGERVLDKGPEYDVKTCPGTGFFGGNSTESAKKYFFPLIEKKIDEILRGQ</sequence>
<evidence type="ECO:0000313" key="6">
    <source>
        <dbReference type="Proteomes" id="UP001431131"/>
    </source>
</evidence>
<dbReference type="GO" id="GO:0009253">
    <property type="term" value="P:peptidoglycan catabolic process"/>
    <property type="evidence" value="ECO:0007669"/>
    <property type="project" value="InterPro"/>
</dbReference>
<dbReference type="GO" id="GO:0008745">
    <property type="term" value="F:N-acetylmuramoyl-L-alanine amidase activity"/>
    <property type="evidence" value="ECO:0007669"/>
    <property type="project" value="InterPro"/>
</dbReference>
<dbReference type="InterPro" id="IPR036505">
    <property type="entry name" value="Amidase/PGRP_sf"/>
</dbReference>
<protein>
    <recommendedName>
        <fullName evidence="2">Autolysin</fullName>
    </recommendedName>
    <alternativeName>
        <fullName evidence="1">Cell wall hydrolase</fullName>
    </alternativeName>
</protein>
<evidence type="ECO:0000256" key="1">
    <source>
        <dbReference type="ARBA" id="ARBA00030881"/>
    </source>
</evidence>
<comment type="caution">
    <text evidence="5">The sequence shown here is derived from an EMBL/GenBank/DDBJ whole genome shotgun (WGS) entry which is preliminary data.</text>
</comment>